<dbReference type="Gene3D" id="3.20.70.20">
    <property type="match status" value="1"/>
</dbReference>
<reference evidence="11" key="1">
    <citation type="journal article" date="2015" name="Nature">
        <title>Complex archaea that bridge the gap between prokaryotes and eukaryotes.</title>
        <authorList>
            <person name="Spang A."/>
            <person name="Saw J.H."/>
            <person name="Jorgensen S.L."/>
            <person name="Zaremba-Niedzwiedzka K."/>
            <person name="Martijn J."/>
            <person name="Lind A.E."/>
            <person name="van Eijk R."/>
            <person name="Schleper C."/>
            <person name="Guy L."/>
            <person name="Ettema T.J."/>
        </authorList>
    </citation>
    <scope>NUCLEOTIDE SEQUENCE</scope>
</reference>
<sequence>LTHIYKTIADAAKIFQVAGGVGYEFSSLRPKGCFTTKSGGVSSGPVSFMRVFDASCNELKAGGRRKGAQMGTFRIDHPDIEEFINVKQDLSQLTNFNLSVTLTETFMQAVRDNGSIMLQFKGHSQADRKIQAKVLWKQIIENAWKCGEPGILFIDRINDKDPIGNITSTNPCAEQPLPPYGCCDLGSIDLAKLFSRGKFDWARYEDLIKIAVRFLDDAIDVNYYTLPQIKEQQLSERRIGLGIMGLADAFVKLGIAYDSSEARAISEDFARTLRDTSKATSKALAIEKGAFPSQYLSKIKDLTLIRNATCTTVAPTGSISIIAGCSSGIEPIYALTIERRHNLPGFEVIWEENKLFVDIAKEQGFYSKALIEKIKKNSGSCQGIDEVPKDIQTIFKIAADITPINHISQLAVWQKFID</sequence>
<comment type="catalytic activity">
    <reaction evidence="9">
        <text>a 2'-deoxyribonucleoside 5'-diphosphate + [thioredoxin]-disulfide + H2O = a ribonucleoside 5'-diphosphate + [thioredoxin]-dithiol</text>
        <dbReference type="Rhea" id="RHEA:23252"/>
        <dbReference type="Rhea" id="RHEA-COMP:10698"/>
        <dbReference type="Rhea" id="RHEA-COMP:10700"/>
        <dbReference type="ChEBI" id="CHEBI:15377"/>
        <dbReference type="ChEBI" id="CHEBI:29950"/>
        <dbReference type="ChEBI" id="CHEBI:50058"/>
        <dbReference type="ChEBI" id="CHEBI:57930"/>
        <dbReference type="ChEBI" id="CHEBI:73316"/>
        <dbReference type="EC" id="1.17.4.1"/>
    </reaction>
</comment>
<evidence type="ECO:0000256" key="7">
    <source>
        <dbReference type="ARBA" id="ARBA00023157"/>
    </source>
</evidence>
<comment type="cofactor">
    <cofactor evidence="1">
        <name>adenosylcob(III)alamin</name>
        <dbReference type="ChEBI" id="CHEBI:18408"/>
    </cofactor>
</comment>
<dbReference type="PANTHER" id="PTHR43371">
    <property type="entry name" value="VITAMIN B12-DEPENDENT RIBONUCLEOTIDE REDUCTASE"/>
    <property type="match status" value="1"/>
</dbReference>
<dbReference type="EC" id="1.17.4.1" evidence="3"/>
<dbReference type="GO" id="GO:0000166">
    <property type="term" value="F:nucleotide binding"/>
    <property type="evidence" value="ECO:0007669"/>
    <property type="project" value="UniProtKB-KW"/>
</dbReference>
<dbReference type="SUPFAM" id="SSF51998">
    <property type="entry name" value="PFL-like glycyl radical enzymes"/>
    <property type="match status" value="1"/>
</dbReference>
<dbReference type="AlphaFoldDB" id="A0A0F8YWU4"/>
<keyword evidence="8" id="KW-0170">Cobalt</keyword>
<organism evidence="11">
    <name type="scientific">marine sediment metagenome</name>
    <dbReference type="NCBI Taxonomy" id="412755"/>
    <lineage>
        <taxon>unclassified sequences</taxon>
        <taxon>metagenomes</taxon>
        <taxon>ecological metagenomes</taxon>
    </lineage>
</organism>
<dbReference type="NCBIfam" id="TIGR02504">
    <property type="entry name" value="NrdJ_Z"/>
    <property type="match status" value="1"/>
</dbReference>
<dbReference type="PANTHER" id="PTHR43371:SF1">
    <property type="entry name" value="RIBONUCLEOSIDE-DIPHOSPHATE REDUCTASE"/>
    <property type="match status" value="1"/>
</dbReference>
<evidence type="ECO:0000256" key="3">
    <source>
        <dbReference type="ARBA" id="ARBA00012274"/>
    </source>
</evidence>
<evidence type="ECO:0000256" key="5">
    <source>
        <dbReference type="ARBA" id="ARBA00022741"/>
    </source>
</evidence>
<keyword evidence="4" id="KW-0846">Cobalamin</keyword>
<comment type="similarity">
    <text evidence="2">Belongs to the ribonucleoside diphosphate reductase class-2 family.</text>
</comment>
<dbReference type="Pfam" id="PF02867">
    <property type="entry name" value="Ribonuc_red_lgC"/>
    <property type="match status" value="2"/>
</dbReference>
<dbReference type="InterPro" id="IPR013344">
    <property type="entry name" value="RNR_NrdJ/NrdZ"/>
</dbReference>
<name>A0A0F8YWU4_9ZZZZ</name>
<feature type="non-terminal residue" evidence="11">
    <location>
        <position position="1"/>
    </location>
</feature>
<keyword evidence="7" id="KW-1015">Disulfide bond</keyword>
<protein>
    <recommendedName>
        <fullName evidence="3">ribonucleoside-diphosphate reductase</fullName>
        <ecNumber evidence="3">1.17.4.1</ecNumber>
    </recommendedName>
</protein>
<comment type="caution">
    <text evidence="11">The sequence shown here is derived from an EMBL/GenBank/DDBJ whole genome shotgun (WGS) entry which is preliminary data.</text>
</comment>
<feature type="non-terminal residue" evidence="11">
    <location>
        <position position="418"/>
    </location>
</feature>
<evidence type="ECO:0000256" key="2">
    <source>
        <dbReference type="ARBA" id="ARBA00007405"/>
    </source>
</evidence>
<dbReference type="GO" id="GO:0004748">
    <property type="term" value="F:ribonucleoside-diphosphate reductase activity, thioredoxin disulfide as acceptor"/>
    <property type="evidence" value="ECO:0007669"/>
    <property type="project" value="UniProtKB-EC"/>
</dbReference>
<feature type="domain" description="Ribonucleotide reductase large subunit C-terminal" evidence="10">
    <location>
        <begin position="2"/>
        <end position="294"/>
    </location>
</feature>
<keyword evidence="5" id="KW-0547">Nucleotide-binding</keyword>
<dbReference type="PRINTS" id="PR01183">
    <property type="entry name" value="RIBORDTASEM1"/>
</dbReference>
<proteinExistence type="inferred from homology"/>
<evidence type="ECO:0000256" key="4">
    <source>
        <dbReference type="ARBA" id="ARBA00022628"/>
    </source>
</evidence>
<dbReference type="InterPro" id="IPR050862">
    <property type="entry name" value="RdRp_reductase_class-2"/>
</dbReference>
<evidence type="ECO:0000256" key="9">
    <source>
        <dbReference type="ARBA" id="ARBA00047754"/>
    </source>
</evidence>
<gene>
    <name evidence="11" type="ORF">LCGC14_2768550</name>
</gene>
<evidence type="ECO:0000256" key="6">
    <source>
        <dbReference type="ARBA" id="ARBA00023002"/>
    </source>
</evidence>
<keyword evidence="6" id="KW-0560">Oxidoreductase</keyword>
<evidence type="ECO:0000259" key="10">
    <source>
        <dbReference type="Pfam" id="PF02867"/>
    </source>
</evidence>
<evidence type="ECO:0000256" key="8">
    <source>
        <dbReference type="ARBA" id="ARBA00023285"/>
    </source>
</evidence>
<evidence type="ECO:0000256" key="1">
    <source>
        <dbReference type="ARBA" id="ARBA00001922"/>
    </source>
</evidence>
<feature type="domain" description="Ribonucleotide reductase large subunit C-terminal" evidence="10">
    <location>
        <begin position="305"/>
        <end position="418"/>
    </location>
</feature>
<dbReference type="CDD" id="cd02888">
    <property type="entry name" value="RNR_II_dimer"/>
    <property type="match status" value="1"/>
</dbReference>
<dbReference type="InterPro" id="IPR000788">
    <property type="entry name" value="RNR_lg_C"/>
</dbReference>
<evidence type="ECO:0000313" key="11">
    <source>
        <dbReference type="EMBL" id="KKK85907.1"/>
    </source>
</evidence>
<dbReference type="GO" id="GO:0031419">
    <property type="term" value="F:cobalamin binding"/>
    <property type="evidence" value="ECO:0007669"/>
    <property type="project" value="UniProtKB-KW"/>
</dbReference>
<dbReference type="EMBL" id="LAZR01051093">
    <property type="protein sequence ID" value="KKK85907.1"/>
    <property type="molecule type" value="Genomic_DNA"/>
</dbReference>
<accession>A0A0F8YWU4</accession>